<name>A0A0C9VS47_SPHS4</name>
<dbReference type="Gene3D" id="1.10.4160.10">
    <property type="entry name" value="Hydantoin permease"/>
    <property type="match status" value="1"/>
</dbReference>
<protein>
    <recommendedName>
        <fullName evidence="11">Purine-cytosine permease</fullName>
    </recommendedName>
</protein>
<feature type="transmembrane region" description="Helical" evidence="8">
    <location>
        <begin position="368"/>
        <end position="387"/>
    </location>
</feature>
<dbReference type="InterPro" id="IPR026030">
    <property type="entry name" value="Pur-cyt_permease_Fcy2/21/22"/>
</dbReference>
<feature type="transmembrane region" description="Helical" evidence="8">
    <location>
        <begin position="137"/>
        <end position="163"/>
    </location>
</feature>
<evidence type="ECO:0000256" key="6">
    <source>
        <dbReference type="ARBA" id="ARBA00023136"/>
    </source>
</evidence>
<dbReference type="GO" id="GO:0005886">
    <property type="term" value="C:plasma membrane"/>
    <property type="evidence" value="ECO:0007669"/>
    <property type="project" value="TreeGrafter"/>
</dbReference>
<dbReference type="GO" id="GO:0022857">
    <property type="term" value="F:transmembrane transporter activity"/>
    <property type="evidence" value="ECO:0007669"/>
    <property type="project" value="InterPro"/>
</dbReference>
<organism evidence="9 10">
    <name type="scientific">Sphaerobolus stellatus (strain SS14)</name>
    <dbReference type="NCBI Taxonomy" id="990650"/>
    <lineage>
        <taxon>Eukaryota</taxon>
        <taxon>Fungi</taxon>
        <taxon>Dikarya</taxon>
        <taxon>Basidiomycota</taxon>
        <taxon>Agaricomycotina</taxon>
        <taxon>Agaricomycetes</taxon>
        <taxon>Phallomycetidae</taxon>
        <taxon>Geastrales</taxon>
        <taxon>Sphaerobolaceae</taxon>
        <taxon>Sphaerobolus</taxon>
    </lineage>
</organism>
<feature type="transmembrane region" description="Helical" evidence="8">
    <location>
        <begin position="328"/>
        <end position="348"/>
    </location>
</feature>
<keyword evidence="10" id="KW-1185">Reference proteome</keyword>
<accession>A0A0C9VS47</accession>
<reference evidence="9 10" key="1">
    <citation type="submission" date="2014-06" db="EMBL/GenBank/DDBJ databases">
        <title>Evolutionary Origins and Diversification of the Mycorrhizal Mutualists.</title>
        <authorList>
            <consortium name="DOE Joint Genome Institute"/>
            <consortium name="Mycorrhizal Genomics Consortium"/>
            <person name="Kohler A."/>
            <person name="Kuo A."/>
            <person name="Nagy L.G."/>
            <person name="Floudas D."/>
            <person name="Copeland A."/>
            <person name="Barry K.W."/>
            <person name="Cichocki N."/>
            <person name="Veneault-Fourrey C."/>
            <person name="LaButti K."/>
            <person name="Lindquist E.A."/>
            <person name="Lipzen A."/>
            <person name="Lundell T."/>
            <person name="Morin E."/>
            <person name="Murat C."/>
            <person name="Riley R."/>
            <person name="Ohm R."/>
            <person name="Sun H."/>
            <person name="Tunlid A."/>
            <person name="Henrissat B."/>
            <person name="Grigoriev I.V."/>
            <person name="Hibbett D.S."/>
            <person name="Martin F."/>
        </authorList>
    </citation>
    <scope>NUCLEOTIDE SEQUENCE [LARGE SCALE GENOMIC DNA]</scope>
    <source>
        <strain evidence="9 10">SS14</strain>
    </source>
</reference>
<dbReference type="EMBL" id="KN837141">
    <property type="protein sequence ID" value="KIJ40836.1"/>
    <property type="molecule type" value="Genomic_DNA"/>
</dbReference>
<gene>
    <name evidence="9" type="ORF">M422DRAFT_230067</name>
</gene>
<evidence type="ECO:0000256" key="2">
    <source>
        <dbReference type="ARBA" id="ARBA00008974"/>
    </source>
</evidence>
<feature type="transmembrane region" description="Helical" evidence="8">
    <location>
        <begin position="169"/>
        <end position="193"/>
    </location>
</feature>
<keyword evidence="5 8" id="KW-1133">Transmembrane helix</keyword>
<dbReference type="AlphaFoldDB" id="A0A0C9VS47"/>
<evidence type="ECO:0000313" key="10">
    <source>
        <dbReference type="Proteomes" id="UP000054279"/>
    </source>
</evidence>
<evidence type="ECO:0008006" key="11">
    <source>
        <dbReference type="Google" id="ProtNLM"/>
    </source>
</evidence>
<keyword evidence="6 7" id="KW-0472">Membrane</keyword>
<keyword evidence="4 8" id="KW-0812">Transmembrane</keyword>
<evidence type="ECO:0000256" key="1">
    <source>
        <dbReference type="ARBA" id="ARBA00004141"/>
    </source>
</evidence>
<comment type="subcellular location">
    <subcellularLocation>
        <location evidence="1">Membrane</location>
        <topology evidence="1">Multi-pass membrane protein</topology>
    </subcellularLocation>
</comment>
<keyword evidence="3 7" id="KW-0813">Transport</keyword>
<evidence type="ECO:0000256" key="5">
    <source>
        <dbReference type="ARBA" id="ARBA00022989"/>
    </source>
</evidence>
<dbReference type="OrthoDB" id="2116389at2759"/>
<dbReference type="PANTHER" id="PTHR31806">
    <property type="entry name" value="PURINE-CYTOSINE PERMEASE FCY2-RELATED"/>
    <property type="match status" value="1"/>
</dbReference>
<feature type="transmembrane region" description="Helical" evidence="8">
    <location>
        <begin position="64"/>
        <end position="83"/>
    </location>
</feature>
<feature type="transmembrane region" description="Helical" evidence="8">
    <location>
        <begin position="280"/>
        <end position="308"/>
    </location>
</feature>
<feature type="transmembrane region" description="Helical" evidence="8">
    <location>
        <begin position="95"/>
        <end position="116"/>
    </location>
</feature>
<evidence type="ECO:0000313" key="9">
    <source>
        <dbReference type="EMBL" id="KIJ40836.1"/>
    </source>
</evidence>
<feature type="transmembrane region" description="Helical" evidence="8">
    <location>
        <begin position="475"/>
        <end position="495"/>
    </location>
</feature>
<evidence type="ECO:0000256" key="7">
    <source>
        <dbReference type="PIRNR" id="PIRNR002744"/>
    </source>
</evidence>
<sequence>MNEDFVEKAQYDATEDVETSSASLQVVRMKQKVLRLLGAAGVETDGIDRVPEDEREDTHGLGMFTIWMSGLISLTAIPFGMLGQQSFTLTVDHTIATALGFIIIGCACAGFIATLGPQLGMRTMIITRYSFGYWGGAIIALLNVVTQMGFSVIAIILAGQVLYNLNSNLPLVVGVVITSYNVCISTTIFEDILTSFQLLHHYERYAWLVMIAIFIMMLSLGGKAGYDFNAQKSLEDPAGLLRASDVLSYGAIMFSAPASLAPMCADYNCRLPPKTSKTKVFMLTFFGVLIGMMIITILGALLMAVPSYSDAYIAGGPAMVLSKVFEPWKAGGDFILVLITLSAVGNNIPNTYSTALSMQALLPPFRQVPRPFWVIITFAMYTAIGVAGREHIVDILNNFLSIATFWFIIVFEEHMIFRRKHGLLGGYDVEVYDTPSKLPIGIAAIVTSCCSVAGAVVGMAQIWYVGPIAAKFGGFGGDVGFELAGAFAAVLYPGLRYLEIKRFGI</sequence>
<dbReference type="InterPro" id="IPR001248">
    <property type="entry name" value="Pur-cyt_permease"/>
</dbReference>
<feature type="transmembrane region" description="Helical" evidence="8">
    <location>
        <begin position="246"/>
        <end position="268"/>
    </location>
</feature>
<feature type="transmembrane region" description="Helical" evidence="8">
    <location>
        <begin position="399"/>
        <end position="417"/>
    </location>
</feature>
<evidence type="ECO:0000256" key="4">
    <source>
        <dbReference type="ARBA" id="ARBA00022692"/>
    </source>
</evidence>
<dbReference type="PANTHER" id="PTHR31806:SF1">
    <property type="entry name" value="PURINE-CYTOSINE PERMEASE FCY2-RELATED"/>
    <property type="match status" value="1"/>
</dbReference>
<dbReference type="HOGENOM" id="CLU_026016_2_1_1"/>
<dbReference type="Proteomes" id="UP000054279">
    <property type="component" value="Unassembled WGS sequence"/>
</dbReference>
<evidence type="ECO:0000256" key="3">
    <source>
        <dbReference type="ARBA" id="ARBA00022448"/>
    </source>
</evidence>
<proteinExistence type="inferred from homology"/>
<feature type="transmembrane region" description="Helical" evidence="8">
    <location>
        <begin position="205"/>
        <end position="226"/>
    </location>
</feature>
<feature type="transmembrane region" description="Helical" evidence="8">
    <location>
        <begin position="438"/>
        <end position="463"/>
    </location>
</feature>
<dbReference type="PIRSF" id="PIRSF002744">
    <property type="entry name" value="Pur-cyt_permease"/>
    <property type="match status" value="1"/>
</dbReference>
<evidence type="ECO:0000256" key="8">
    <source>
        <dbReference type="SAM" id="Phobius"/>
    </source>
</evidence>
<comment type="similarity">
    <text evidence="2 7">Belongs to the purine-cytosine permease (2.A.39) family.</text>
</comment>
<dbReference type="GO" id="GO:0000329">
    <property type="term" value="C:fungal-type vacuole membrane"/>
    <property type="evidence" value="ECO:0007669"/>
    <property type="project" value="TreeGrafter"/>
</dbReference>
<dbReference type="Pfam" id="PF02133">
    <property type="entry name" value="Transp_cyt_pur"/>
    <property type="match status" value="1"/>
</dbReference>